<dbReference type="AlphaFoldDB" id="A0AAP5BLL7"/>
<dbReference type="EMBL" id="JAPKHW010000048">
    <property type="protein sequence ID" value="MCX4151028.1"/>
    <property type="molecule type" value="Genomic_DNA"/>
</dbReference>
<name>A0AAP5BLL7_9BURK</name>
<protein>
    <submittedName>
        <fullName evidence="3">Conjugal transfer protein TraH</fullName>
    </submittedName>
</protein>
<dbReference type="Proteomes" id="UP001242288">
    <property type="component" value="Unassembled WGS sequence"/>
</dbReference>
<evidence type="ECO:0000256" key="1">
    <source>
        <dbReference type="SAM" id="SignalP"/>
    </source>
</evidence>
<evidence type="ECO:0000313" key="5">
    <source>
        <dbReference type="Proteomes" id="UP001242288"/>
    </source>
</evidence>
<reference evidence="3" key="1">
    <citation type="submission" date="2022-06" db="EMBL/GenBank/DDBJ databases">
        <title>PHB producers.</title>
        <authorList>
            <person name="Besaury L."/>
        </authorList>
    </citation>
    <scope>NUCLEOTIDE SEQUENCE</scope>
    <source>
        <strain evidence="3 4">SEWS6</strain>
    </source>
</reference>
<dbReference type="Pfam" id="PF06122">
    <property type="entry name" value="TraH"/>
    <property type="match status" value="1"/>
</dbReference>
<keyword evidence="1" id="KW-0732">Signal</keyword>
<comment type="caution">
    <text evidence="3">The sequence shown here is derived from an EMBL/GenBank/DDBJ whole genome shotgun (WGS) entry which is preliminary data.</text>
</comment>
<sequence length="493" mass="52128">MRAKHLLAAAVLAIAPVFATAGILADLGSMVMSNSTAPSTMSTQDRVGMFMGGFSMRTPIQNVHLLTFDPPRIDAGCGGIDLYGGSFSFINGAQLIQIFRNVAANAAGLAFKAAIKAISPSLDALLSEFQALLQNMNNLSKNSCQLAHLLVDPAENALSNAVNGDGTVSSTQSNAFTDGMASLTGYLSQANSYLKNVSSNSPKQGNQVVKTVISSGASSIMGMAGLTNVDGTSDNPTDPNSLNNQLLYALLGYKINGVPCSSQNQDGTPASTSTPPNNSVGQVMCSGPKLITLDSIFKGGGIGSPYPNAALQLYQCQNPSGSVFGGIDNQPCTIMQTRDFNYQGVQGYVRTMLFGSPDPSQIATSSSIVGEFNGGTSTSFTPQQIQFIHQMGTPLMALLSKTSNPGTRTAIAQRLEPLIEQCVTAQIGEVLYRGANLIQTSTGFDLDKDQKDNIEQLRTDYLRYQNFCNEADSMHKIVGELNDDARLMSTSNR</sequence>
<dbReference type="Proteomes" id="UP001209412">
    <property type="component" value="Unassembled WGS sequence"/>
</dbReference>
<accession>A0AAP5BLL7</accession>
<feature type="signal peptide" evidence="1">
    <location>
        <begin position="1"/>
        <end position="21"/>
    </location>
</feature>
<dbReference type="EMBL" id="JAMXWF010000048">
    <property type="protein sequence ID" value="MDQ6412842.1"/>
    <property type="molecule type" value="Genomic_DNA"/>
</dbReference>
<gene>
    <name evidence="3" type="ORF">NIE36_37595</name>
    <name evidence="2" type="ORF">OSB80_37685</name>
</gene>
<organism evidence="3 5">
    <name type="scientific">Paraburkholderia madseniana</name>
    <dbReference type="NCBI Taxonomy" id="2599607"/>
    <lineage>
        <taxon>Bacteria</taxon>
        <taxon>Pseudomonadati</taxon>
        <taxon>Pseudomonadota</taxon>
        <taxon>Betaproteobacteria</taxon>
        <taxon>Burkholderiales</taxon>
        <taxon>Burkholderiaceae</taxon>
        <taxon>Paraburkholderia</taxon>
    </lineage>
</organism>
<dbReference type="InterPro" id="IPR010927">
    <property type="entry name" value="T4SS_TraH"/>
</dbReference>
<feature type="chain" id="PRO_5043013239" evidence="1">
    <location>
        <begin position="22"/>
        <end position="493"/>
    </location>
</feature>
<evidence type="ECO:0000313" key="4">
    <source>
        <dbReference type="Proteomes" id="UP001209412"/>
    </source>
</evidence>
<keyword evidence="4" id="KW-1185">Reference proteome</keyword>
<evidence type="ECO:0000313" key="3">
    <source>
        <dbReference type="EMBL" id="MDQ6412842.1"/>
    </source>
</evidence>
<evidence type="ECO:0000313" key="2">
    <source>
        <dbReference type="EMBL" id="MCX4151028.1"/>
    </source>
</evidence>
<dbReference type="RefSeq" id="WP_266241795.1">
    <property type="nucleotide sequence ID" value="NZ_JAMXWF010000048.1"/>
</dbReference>
<proteinExistence type="predicted"/>